<evidence type="ECO:0000313" key="1">
    <source>
        <dbReference type="EMBL" id="GAK76143.1"/>
    </source>
</evidence>
<dbReference type="Proteomes" id="UP000028980">
    <property type="component" value="Unassembled WGS sequence"/>
</dbReference>
<dbReference type="AlphaFoldDB" id="A0A081DB47"/>
<evidence type="ECO:0000313" key="5">
    <source>
        <dbReference type="Proteomes" id="UP000029226"/>
    </source>
</evidence>
<dbReference type="EMBL" id="BBMM01000002">
    <property type="protein sequence ID" value="GAK99629.1"/>
    <property type="molecule type" value="Genomic_DNA"/>
</dbReference>
<dbReference type="EMBL" id="BBLG01000003">
    <property type="protein sequence ID" value="GAK76143.1"/>
    <property type="molecule type" value="Genomic_DNA"/>
</dbReference>
<name>A0A081DB47_NONUL</name>
<reference evidence="4 5" key="1">
    <citation type="journal article" date="2014" name="Genome Announc.">
        <title>Draft Genome Sequences of Marine Flavobacterium Nonlabens Strains NR17, NR24, NR27, NR32, NR33, and Ara13.</title>
        <authorList>
            <person name="Nakanishi M."/>
            <person name="Meirelles P."/>
            <person name="Suzuki R."/>
            <person name="Takatani N."/>
            <person name="Mino S."/>
            <person name="Suda W."/>
            <person name="Oshima K."/>
            <person name="Hattori M."/>
            <person name="Ohkuma M."/>
            <person name="Hosokawa M."/>
            <person name="Miyashita K."/>
            <person name="Thompson F.L."/>
            <person name="Niwa A."/>
            <person name="Sawabe T."/>
            <person name="Sawabe T."/>
        </authorList>
    </citation>
    <scope>NUCLEOTIDE SEQUENCE [LARGE SCALE GENOMIC DNA]</scope>
    <source>
        <strain evidence="3">JCM 19275</strain>
        <strain evidence="1">JCM 19296</strain>
        <strain evidence="2">JCM 19314</strain>
        <strain evidence="6">JCM19275</strain>
        <strain evidence="4">JCM19296</strain>
        <strain evidence="5">JCM19314</strain>
    </source>
</reference>
<evidence type="ECO:0000313" key="4">
    <source>
        <dbReference type="Proteomes" id="UP000028980"/>
    </source>
</evidence>
<evidence type="ECO:0000313" key="2">
    <source>
        <dbReference type="EMBL" id="GAK99629.1"/>
    </source>
</evidence>
<evidence type="ECO:0000313" key="6">
    <source>
        <dbReference type="Proteomes" id="UP000029647"/>
    </source>
</evidence>
<dbReference type="Proteomes" id="UP000029647">
    <property type="component" value="Unassembled WGS sequence"/>
</dbReference>
<protein>
    <submittedName>
        <fullName evidence="1">Uncharacterized protein</fullName>
    </submittedName>
</protein>
<organism evidence="1 4">
    <name type="scientific">Nonlabens ulvanivorans</name>
    <name type="common">Persicivirga ulvanivorans</name>
    <dbReference type="NCBI Taxonomy" id="906888"/>
    <lineage>
        <taxon>Bacteria</taxon>
        <taxon>Pseudomonadati</taxon>
        <taxon>Bacteroidota</taxon>
        <taxon>Flavobacteriia</taxon>
        <taxon>Flavobacteriales</taxon>
        <taxon>Flavobacteriaceae</taxon>
        <taxon>Nonlabens</taxon>
    </lineage>
</organism>
<dbReference type="Proteomes" id="UP000029226">
    <property type="component" value="Unassembled WGS sequence"/>
</dbReference>
<gene>
    <name evidence="3" type="ORF">JCM19275_2226</name>
    <name evidence="1" type="ORF">JCM19296_1740</name>
    <name evidence="2" type="ORF">JCM19314_3674</name>
</gene>
<proteinExistence type="predicted"/>
<accession>A0A081DB47</accession>
<comment type="caution">
    <text evidence="1">The sequence shown here is derived from an EMBL/GenBank/DDBJ whole genome shotgun (WGS) entry which is preliminary data.</text>
</comment>
<sequence length="45" mass="5518">MAFLIIRIYLSVEAIKKKRATGHKNYKDKVYYKYFLKYLMKDIPD</sequence>
<dbReference type="EMBL" id="BBNT01000008">
    <property type="protein sequence ID" value="GAL76094.1"/>
    <property type="molecule type" value="Genomic_DNA"/>
</dbReference>
<evidence type="ECO:0000313" key="3">
    <source>
        <dbReference type="EMBL" id="GAL76094.1"/>
    </source>
</evidence>